<evidence type="ECO:0000256" key="4">
    <source>
        <dbReference type="ARBA" id="ARBA00022448"/>
    </source>
</evidence>
<dbReference type="STRING" id="6280.A0A0N4TPQ8"/>
<reference evidence="9 10" key="2">
    <citation type="submission" date="2018-11" db="EMBL/GenBank/DDBJ databases">
        <authorList>
            <consortium name="Pathogen Informatics"/>
        </authorList>
    </citation>
    <scope>NUCLEOTIDE SEQUENCE [LARGE SCALE GENOMIC DNA]</scope>
</reference>
<dbReference type="WBParaSite" id="BPAG_0001054401-mRNA-1">
    <property type="protein sequence ID" value="BPAG_0001054401-mRNA-1"/>
    <property type="gene ID" value="BPAG_0001054401"/>
</dbReference>
<comment type="subcellular location">
    <subcellularLocation>
        <location evidence="1">Golgi apparatus</location>
        <location evidence="1">trans-Golgi network</location>
    </subcellularLocation>
</comment>
<dbReference type="GO" id="GO:0042147">
    <property type="term" value="P:retrograde transport, endosome to Golgi"/>
    <property type="evidence" value="ECO:0007669"/>
    <property type="project" value="TreeGrafter"/>
</dbReference>
<accession>A0A0N4TPQ8</accession>
<dbReference type="Proteomes" id="UP000278627">
    <property type="component" value="Unassembled WGS sequence"/>
</dbReference>
<protein>
    <recommendedName>
        <fullName evidence="3">Vacuolar protein sorting-associated protein 52 homolog</fullName>
    </recommendedName>
</protein>
<evidence type="ECO:0000259" key="8">
    <source>
        <dbReference type="Pfam" id="PF20655"/>
    </source>
</evidence>
<dbReference type="Pfam" id="PF20655">
    <property type="entry name" value="Vps52_C"/>
    <property type="match status" value="1"/>
</dbReference>
<keyword evidence="5" id="KW-0653">Protein transport</keyword>
<evidence type="ECO:0000256" key="1">
    <source>
        <dbReference type="ARBA" id="ARBA00004601"/>
    </source>
</evidence>
<dbReference type="GO" id="GO:0000938">
    <property type="term" value="C:GARP complex"/>
    <property type="evidence" value="ECO:0007669"/>
    <property type="project" value="TreeGrafter"/>
</dbReference>
<dbReference type="GO" id="GO:0032456">
    <property type="term" value="P:endocytic recycling"/>
    <property type="evidence" value="ECO:0007669"/>
    <property type="project" value="TreeGrafter"/>
</dbReference>
<dbReference type="EMBL" id="UZAD01013189">
    <property type="protein sequence ID" value="VDN91692.1"/>
    <property type="molecule type" value="Genomic_DNA"/>
</dbReference>
<reference evidence="11" key="1">
    <citation type="submission" date="2016-04" db="UniProtKB">
        <authorList>
            <consortium name="WormBaseParasite"/>
        </authorList>
    </citation>
    <scope>IDENTIFICATION</scope>
</reference>
<dbReference type="PANTHER" id="PTHR14190">
    <property type="entry name" value="SUPPRESSOR OF ACTIN MUTATIONS 2/VACUOLAR PROTEIN SORTING 52"/>
    <property type="match status" value="1"/>
</dbReference>
<feature type="domain" description="Vps52 coiled-coil" evidence="7">
    <location>
        <begin position="70"/>
        <end position="238"/>
    </location>
</feature>
<comment type="similarity">
    <text evidence="2">Belongs to the VPS52 family.</text>
</comment>
<evidence type="ECO:0000313" key="11">
    <source>
        <dbReference type="WBParaSite" id="BPAG_0001054401-mRNA-1"/>
    </source>
</evidence>
<gene>
    <name evidence="9" type="ORF">BPAG_LOCUS10506</name>
</gene>
<dbReference type="GO" id="GO:0005829">
    <property type="term" value="C:cytosol"/>
    <property type="evidence" value="ECO:0007669"/>
    <property type="project" value="GOC"/>
</dbReference>
<dbReference type="InterPro" id="IPR007258">
    <property type="entry name" value="Vps52"/>
</dbReference>
<feature type="domain" description="Vps52 C-terminal" evidence="8">
    <location>
        <begin position="245"/>
        <end position="564"/>
    </location>
</feature>
<proteinExistence type="inferred from homology"/>
<keyword evidence="4" id="KW-0813">Transport</keyword>
<name>A0A0N4TPQ8_BRUPA</name>
<evidence type="ECO:0000313" key="9">
    <source>
        <dbReference type="EMBL" id="VDN91692.1"/>
    </source>
</evidence>
<keyword evidence="10" id="KW-1185">Reference proteome</keyword>
<dbReference type="Pfam" id="PF04129">
    <property type="entry name" value="Vps52_CC"/>
    <property type="match status" value="1"/>
</dbReference>
<dbReference type="GO" id="GO:0019905">
    <property type="term" value="F:syntaxin binding"/>
    <property type="evidence" value="ECO:0007669"/>
    <property type="project" value="TreeGrafter"/>
</dbReference>
<evidence type="ECO:0000256" key="6">
    <source>
        <dbReference type="ARBA" id="ARBA00023034"/>
    </source>
</evidence>
<dbReference type="InterPro" id="IPR048361">
    <property type="entry name" value="Vps52_C"/>
</dbReference>
<dbReference type="GO" id="GO:0007041">
    <property type="term" value="P:lysosomal transport"/>
    <property type="evidence" value="ECO:0007669"/>
    <property type="project" value="TreeGrafter"/>
</dbReference>
<dbReference type="PANTHER" id="PTHR14190:SF7">
    <property type="entry name" value="VACUOLAR PROTEIN SORTING-ASSOCIATED PROTEIN 52 HOMOLOG"/>
    <property type="match status" value="1"/>
</dbReference>
<keyword evidence="6" id="KW-0333">Golgi apparatus</keyword>
<organism evidence="11">
    <name type="scientific">Brugia pahangi</name>
    <name type="common">Filarial nematode worm</name>
    <dbReference type="NCBI Taxonomy" id="6280"/>
    <lineage>
        <taxon>Eukaryota</taxon>
        <taxon>Metazoa</taxon>
        <taxon>Ecdysozoa</taxon>
        <taxon>Nematoda</taxon>
        <taxon>Chromadorea</taxon>
        <taxon>Rhabditida</taxon>
        <taxon>Spirurina</taxon>
        <taxon>Spiruromorpha</taxon>
        <taxon>Filarioidea</taxon>
        <taxon>Onchocercidae</taxon>
        <taxon>Brugia</taxon>
    </lineage>
</organism>
<evidence type="ECO:0000256" key="2">
    <source>
        <dbReference type="ARBA" id="ARBA00008180"/>
    </source>
</evidence>
<dbReference type="AlphaFoldDB" id="A0A0N4TPQ8"/>
<dbReference type="InterPro" id="IPR048319">
    <property type="entry name" value="Vps52_CC"/>
</dbReference>
<dbReference type="GO" id="GO:0006896">
    <property type="term" value="P:Golgi to vacuole transport"/>
    <property type="evidence" value="ECO:0007669"/>
    <property type="project" value="TreeGrafter"/>
</dbReference>
<dbReference type="GO" id="GO:0015031">
    <property type="term" value="P:protein transport"/>
    <property type="evidence" value="ECO:0007669"/>
    <property type="project" value="UniProtKB-KW"/>
</dbReference>
<sequence>SVVWQNRIRINYEESNTNVFQTISVIVLKIFNILDDVSIRKAFESGVDLRQYSAKLQEQLRSAHLLAVKDCIDQAEKLAELHEEITACDDAFAQLEGILRSFQSELGTISSDMKRLQQQSVDISQQLQNRQKIRGELSQFVDDMVVSQNMIQTIVERDVGEREFLEQLHELQHKLQFLKAQEFRDVKATSDVHDVIENLKYKAMAKIRKWLLLKISSFKRPLTNYQIPQGALLKNRLIRDEYVDVISKMFFTYFKTYASRLFRLLLADVANKDDLLGAENTMKTTSLFSLKSQLRNRATVFSLGNRDSLLSSDLMSPLIVPHVAQQANERFQFENLFRSLQFALVDHSSHEYLFISDFFMISGQTSFELFSEIIMRTITTLLKSCEEHISSNYDAVSLYICIGLCSKYKELMIERGVPALERFKISIFNYIYWETLNCALWHRFDVVMGLHNSSLRDLDAHKMQLQPDTHPHYIIRRYAEFTCALLHLLSSCYVNMIEEVLKNSSLAEIENFLTHISEQLTTRVQRLVCLINNYDLILNERITFDSKEKSSFWELKQNRINEYVELMLRPHFGDLMSFVNECEPLIEQGHKQLLIRYSDNVAKIVRSFCANWKKSIDAINNEIVRSFANFKNGTNILQATFTQIIQYYHRFSKVLSHEVFAENVVLKELVNIHHIMVEIKKYKPVY</sequence>
<evidence type="ECO:0000256" key="3">
    <source>
        <dbReference type="ARBA" id="ARBA00017083"/>
    </source>
</evidence>
<evidence type="ECO:0000259" key="7">
    <source>
        <dbReference type="Pfam" id="PF04129"/>
    </source>
</evidence>
<evidence type="ECO:0000256" key="5">
    <source>
        <dbReference type="ARBA" id="ARBA00022927"/>
    </source>
</evidence>
<evidence type="ECO:0000313" key="10">
    <source>
        <dbReference type="Proteomes" id="UP000278627"/>
    </source>
</evidence>